<gene>
    <name evidence="1" type="ORF">14Stepyanka_00024</name>
</gene>
<accession>A0A9E7NPS0</accession>
<evidence type="ECO:0000313" key="1">
    <source>
        <dbReference type="EMBL" id="UTQ80043.1"/>
    </source>
</evidence>
<protein>
    <submittedName>
        <fullName evidence="1">Uncharacterized protein</fullName>
    </submittedName>
</protein>
<dbReference type="EMBL" id="ON715521">
    <property type="protein sequence ID" value="UTQ80043.1"/>
    <property type="molecule type" value="Genomic_DNA"/>
</dbReference>
<sequence>MSKIINELEESLKEEPWVSDLPEGWQTVVSGDWTDEGKFGSREDIVQHALSGRYFAVFTTRTGDHWQGHETEFESAVEVEPYTKTVTAYRKVKEVSDE</sequence>
<dbReference type="Proteomes" id="UP001059605">
    <property type="component" value="Genome"/>
</dbReference>
<reference evidence="1" key="1">
    <citation type="submission" date="2022-06" db="EMBL/GenBank/DDBJ databases">
        <title>Characterization of Erwinia amylovora bacteriophages.</title>
        <authorList>
            <person name="Besarab N.V."/>
            <person name="Letarov A.V."/>
            <person name="Babenko V.V."/>
            <person name="Kulikov E.E."/>
            <person name="Belalov I.S."/>
            <person name="Lagonenko A.L."/>
        </authorList>
    </citation>
    <scope>NUCLEOTIDE SEQUENCE</scope>
</reference>
<keyword evidence="2" id="KW-1185">Reference proteome</keyword>
<evidence type="ECO:0000313" key="2">
    <source>
        <dbReference type="Proteomes" id="UP001059605"/>
    </source>
</evidence>
<organism evidence="1 2">
    <name type="scientific">Erwinia phage Stepyanka</name>
    <dbReference type="NCBI Taxonomy" id="2961688"/>
    <lineage>
        <taxon>Viruses</taxon>
        <taxon>Duplodnaviria</taxon>
        <taxon>Heunggongvirae</taxon>
        <taxon>Uroviricota</taxon>
        <taxon>Caudoviricetes</taxon>
        <taxon>Autographivirales</taxon>
        <taxon>Autotranscriptaviridae</taxon>
        <taxon>Studiervirinae</taxon>
        <taxon>Elunavirus</taxon>
        <taxon>Elunavirus stepyanka</taxon>
    </lineage>
</organism>
<name>A0A9E7NPS0_9CAUD</name>
<proteinExistence type="predicted"/>